<gene>
    <name evidence="3" type="ORF">JT362_15760</name>
</gene>
<reference evidence="3 4" key="1">
    <citation type="submission" date="2021-02" db="EMBL/GenBank/DDBJ databases">
        <title>Actinophytocola xerophila sp. nov., isolated from soil of cotton cropping field.</title>
        <authorList>
            <person name="Huang R."/>
            <person name="Chen X."/>
            <person name="Ge X."/>
            <person name="Liu W."/>
        </authorList>
    </citation>
    <scope>NUCLEOTIDE SEQUENCE [LARGE SCALE GENOMIC DNA]</scope>
    <source>
        <strain evidence="3 4">S1-96</strain>
    </source>
</reference>
<name>A0ABT2J9N0_9PSEU</name>
<proteinExistence type="predicted"/>
<comment type="caution">
    <text evidence="3">The sequence shown here is derived from an EMBL/GenBank/DDBJ whole genome shotgun (WGS) entry which is preliminary data.</text>
</comment>
<dbReference type="RefSeq" id="WP_260191972.1">
    <property type="nucleotide sequence ID" value="NZ_JAFFZE010000012.1"/>
</dbReference>
<accession>A0ABT2J9N0</accession>
<organism evidence="3 4">
    <name type="scientific">Actinophytocola gossypii</name>
    <dbReference type="NCBI Taxonomy" id="2812003"/>
    <lineage>
        <taxon>Bacteria</taxon>
        <taxon>Bacillati</taxon>
        <taxon>Actinomycetota</taxon>
        <taxon>Actinomycetes</taxon>
        <taxon>Pseudonocardiales</taxon>
        <taxon>Pseudonocardiaceae</taxon>
    </lineage>
</organism>
<dbReference type="InterPro" id="IPR023485">
    <property type="entry name" value="Ptyr_pPase"/>
</dbReference>
<dbReference type="SMART" id="SM00226">
    <property type="entry name" value="LMWPc"/>
    <property type="match status" value="1"/>
</dbReference>
<feature type="domain" description="Phosphotyrosine protein phosphatase I" evidence="2">
    <location>
        <begin position="15"/>
        <end position="201"/>
    </location>
</feature>
<dbReference type="EMBL" id="JAFFZE010000012">
    <property type="protein sequence ID" value="MCT2584580.1"/>
    <property type="molecule type" value="Genomic_DNA"/>
</dbReference>
<evidence type="ECO:0000256" key="1">
    <source>
        <dbReference type="SAM" id="MobiDB-lite"/>
    </source>
</evidence>
<evidence type="ECO:0000313" key="4">
    <source>
        <dbReference type="Proteomes" id="UP001156441"/>
    </source>
</evidence>
<evidence type="ECO:0000313" key="3">
    <source>
        <dbReference type="EMBL" id="MCT2584580.1"/>
    </source>
</evidence>
<dbReference type="Gene3D" id="3.40.50.2300">
    <property type="match status" value="1"/>
</dbReference>
<feature type="region of interest" description="Disordered" evidence="1">
    <location>
        <begin position="155"/>
        <end position="175"/>
    </location>
</feature>
<keyword evidence="4" id="KW-1185">Reference proteome</keyword>
<dbReference type="InterPro" id="IPR036196">
    <property type="entry name" value="Ptyr_pPase_sf"/>
</dbReference>
<sequence>MYLCATATPRFHIPFGILFVSTHNTFRSALAEILTRRLLDDRLGLAAASFGVSSAGVRAVPGAPLNPNLHTALAENDIGAAARAFRARPLGVGPIAEADLVLTMGRESHHAVVELAPRMRAKTFYLLGFGRLLARPVRGPLPIDPVRRARTAVRMAGRRRGAGSEIPPGPDELPDPVDQTVATQRYVAEQITTFVHRLVVFLTATVGVEPQRMRHEPVD</sequence>
<dbReference type="Proteomes" id="UP001156441">
    <property type="component" value="Unassembled WGS sequence"/>
</dbReference>
<dbReference type="SUPFAM" id="SSF52788">
    <property type="entry name" value="Phosphotyrosine protein phosphatases I"/>
    <property type="match status" value="1"/>
</dbReference>
<dbReference type="Pfam" id="PF01451">
    <property type="entry name" value="LMWPc"/>
    <property type="match status" value="1"/>
</dbReference>
<protein>
    <recommendedName>
        <fullName evidence="2">Phosphotyrosine protein phosphatase I domain-containing protein</fullName>
    </recommendedName>
</protein>
<evidence type="ECO:0000259" key="2">
    <source>
        <dbReference type="SMART" id="SM00226"/>
    </source>
</evidence>